<dbReference type="AlphaFoldDB" id="A0A345UAZ7"/>
<sequence length="221" mass="25587">MKIKWIHLFLKSKIPFYVYKLSKGDSVILKRHEKHPLNIVVLYGTAYVLKIFTNNEALLLAIFSDDTIIDSATDYLDSNYAYSRFVALQQTYLLSFSWTDFISRSSNSPAFAVELVSLFRNTLRCYQISSSILAHKEIKNRVIQLLLFMCQEFAVIENVQFVIPFKMSRSTIGHMAGGNQVTVGKVMNYLAKKFLIKYTSKRKVSVQYLELLKYLYHHNPG</sequence>
<evidence type="ECO:0000256" key="2">
    <source>
        <dbReference type="ARBA" id="ARBA00023125"/>
    </source>
</evidence>
<gene>
    <name evidence="5" type="primary">ntcA</name>
</gene>
<evidence type="ECO:0000313" key="5">
    <source>
        <dbReference type="EMBL" id="AXI97633.1"/>
    </source>
</evidence>
<keyword evidence="5" id="KW-0934">Plastid</keyword>
<evidence type="ECO:0000256" key="1">
    <source>
        <dbReference type="ARBA" id="ARBA00023015"/>
    </source>
</evidence>
<keyword evidence="1" id="KW-0805">Transcription regulation</keyword>
<feature type="domain" description="HTH crp-type" evidence="4">
    <location>
        <begin position="136"/>
        <end position="210"/>
    </location>
</feature>
<dbReference type="SUPFAM" id="SSF51206">
    <property type="entry name" value="cAMP-binding domain-like"/>
    <property type="match status" value="1"/>
</dbReference>
<dbReference type="GO" id="GO:0003677">
    <property type="term" value="F:DNA binding"/>
    <property type="evidence" value="ECO:0007669"/>
    <property type="project" value="UniProtKB-KW"/>
</dbReference>
<dbReference type="InterPro" id="IPR012318">
    <property type="entry name" value="HTH_CRP"/>
</dbReference>
<evidence type="ECO:0000259" key="4">
    <source>
        <dbReference type="PROSITE" id="PS51063"/>
    </source>
</evidence>
<dbReference type="InterPro" id="IPR018490">
    <property type="entry name" value="cNMP-bd_dom_sf"/>
</dbReference>
<protein>
    <submittedName>
        <fullName evidence="5">Global nitrogen transcriptional regulator</fullName>
    </submittedName>
</protein>
<dbReference type="Gene3D" id="2.60.120.10">
    <property type="entry name" value="Jelly Rolls"/>
    <property type="match status" value="1"/>
</dbReference>
<organism evidence="5">
    <name type="scientific">Melanthalia intermedia</name>
    <dbReference type="NCBI Taxonomy" id="172989"/>
    <lineage>
        <taxon>Eukaryota</taxon>
        <taxon>Rhodophyta</taxon>
        <taxon>Florideophyceae</taxon>
        <taxon>Rhodymeniophycidae</taxon>
        <taxon>Gracilariales</taxon>
        <taxon>Gracilariaceae</taxon>
        <taxon>Melanthalia</taxon>
    </lineage>
</organism>
<keyword evidence="5" id="KW-0150">Chloroplast</keyword>
<dbReference type="EMBL" id="MH396016">
    <property type="protein sequence ID" value="AXI97633.1"/>
    <property type="molecule type" value="Genomic_DNA"/>
</dbReference>
<accession>A0A345UAZ7</accession>
<keyword evidence="2" id="KW-0238">DNA-binding</keyword>
<dbReference type="InterPro" id="IPR036390">
    <property type="entry name" value="WH_DNA-bd_sf"/>
</dbReference>
<evidence type="ECO:0000256" key="3">
    <source>
        <dbReference type="ARBA" id="ARBA00023163"/>
    </source>
</evidence>
<dbReference type="GO" id="GO:0006355">
    <property type="term" value="P:regulation of DNA-templated transcription"/>
    <property type="evidence" value="ECO:0007669"/>
    <property type="project" value="InterPro"/>
</dbReference>
<keyword evidence="3" id="KW-0804">Transcription</keyword>
<dbReference type="SUPFAM" id="SSF46785">
    <property type="entry name" value="Winged helix' DNA-binding domain"/>
    <property type="match status" value="1"/>
</dbReference>
<name>A0A345UAZ7_9FLOR</name>
<geneLocation type="chloroplast" evidence="5"/>
<dbReference type="RefSeq" id="YP_009511756.1">
    <property type="nucleotide sequence ID" value="NC_039145.1"/>
</dbReference>
<dbReference type="GeneID" id="37624313"/>
<reference evidence="5" key="1">
    <citation type="submission" date="2018-05" db="EMBL/GenBank/DDBJ databases">
        <title>Organellar genomes of Gracilariaceae.</title>
        <authorList>
            <person name="Iha C."/>
            <person name="Oliveira M.C."/>
        </authorList>
    </citation>
    <scope>NUCLEOTIDE SEQUENCE</scope>
</reference>
<proteinExistence type="predicted"/>
<dbReference type="PROSITE" id="PS51063">
    <property type="entry name" value="HTH_CRP_2"/>
    <property type="match status" value="1"/>
</dbReference>
<dbReference type="InterPro" id="IPR014710">
    <property type="entry name" value="RmlC-like_jellyroll"/>
</dbReference>